<reference evidence="7" key="2">
    <citation type="journal article" date="2023" name="Proc. Natl. Acad. Sci. U.S.A.">
        <title>A global phylogenomic analysis of the shiitake genus Lentinula.</title>
        <authorList>
            <person name="Sierra-Patev S."/>
            <person name="Min B."/>
            <person name="Naranjo-Ortiz M."/>
            <person name="Looney B."/>
            <person name="Konkel Z."/>
            <person name="Slot J.C."/>
            <person name="Sakamoto Y."/>
            <person name="Steenwyk J.L."/>
            <person name="Rokas A."/>
            <person name="Carro J."/>
            <person name="Camarero S."/>
            <person name="Ferreira P."/>
            <person name="Molpeceres G."/>
            <person name="Ruiz-Duenas F.J."/>
            <person name="Serrano A."/>
            <person name="Henrissat B."/>
            <person name="Drula E."/>
            <person name="Hughes K.W."/>
            <person name="Mata J.L."/>
            <person name="Ishikawa N.K."/>
            <person name="Vargas-Isla R."/>
            <person name="Ushijima S."/>
            <person name="Smith C.A."/>
            <person name="Donoghue J."/>
            <person name="Ahrendt S."/>
            <person name="Andreopoulos W."/>
            <person name="He G."/>
            <person name="LaButti K."/>
            <person name="Lipzen A."/>
            <person name="Ng V."/>
            <person name="Riley R."/>
            <person name="Sandor L."/>
            <person name="Barry K."/>
            <person name="Martinez A.T."/>
            <person name="Xiao Y."/>
            <person name="Gibbons J.G."/>
            <person name="Terashima K."/>
            <person name="Grigoriev I.V."/>
            <person name="Hibbett D."/>
        </authorList>
    </citation>
    <scope>NUCLEOTIDE SEQUENCE</scope>
    <source>
        <strain evidence="7">Sp2 HRB7682 ss15</strain>
    </source>
</reference>
<feature type="region of interest" description="Disordered" evidence="5">
    <location>
        <begin position="715"/>
        <end position="738"/>
    </location>
</feature>
<evidence type="ECO:0000256" key="2">
    <source>
        <dbReference type="ARBA" id="ARBA00022771"/>
    </source>
</evidence>
<evidence type="ECO:0000256" key="3">
    <source>
        <dbReference type="ARBA" id="ARBA00022833"/>
    </source>
</evidence>
<dbReference type="InterPro" id="IPR002893">
    <property type="entry name" value="Znf_MYND"/>
</dbReference>
<comment type="caution">
    <text evidence="7">The sequence shown here is derived from an EMBL/GenBank/DDBJ whole genome shotgun (WGS) entry which is preliminary data.</text>
</comment>
<reference evidence="7" key="1">
    <citation type="submission" date="2022-08" db="EMBL/GenBank/DDBJ databases">
        <authorList>
            <consortium name="DOE Joint Genome Institute"/>
            <person name="Min B."/>
            <person name="Riley R."/>
            <person name="Sierra-Patev S."/>
            <person name="Naranjo-Ortiz M."/>
            <person name="Looney B."/>
            <person name="Konkel Z."/>
            <person name="Slot J.C."/>
            <person name="Sakamoto Y."/>
            <person name="Steenwyk J.L."/>
            <person name="Rokas A."/>
            <person name="Carro J."/>
            <person name="Camarero S."/>
            <person name="Ferreira P."/>
            <person name="Molpeceres G."/>
            <person name="Ruiz-Duenas F.J."/>
            <person name="Serrano A."/>
            <person name="Henrissat B."/>
            <person name="Drula E."/>
            <person name="Hughes K.W."/>
            <person name="Mata J.L."/>
            <person name="Ishikawa N.K."/>
            <person name="Vargas-Isla R."/>
            <person name="Ushijima S."/>
            <person name="Smith C.A."/>
            <person name="Ahrendt S."/>
            <person name="Andreopoulos W."/>
            <person name="He G."/>
            <person name="Labutti K."/>
            <person name="Lipzen A."/>
            <person name="Ng V."/>
            <person name="Sandor L."/>
            <person name="Barry K."/>
            <person name="Martinez A.T."/>
            <person name="Xiao Y."/>
            <person name="Gibbons J.G."/>
            <person name="Terashima K."/>
            <person name="Hibbett D.S."/>
            <person name="Grigoriev I.V."/>
        </authorList>
    </citation>
    <scope>NUCLEOTIDE SEQUENCE</scope>
    <source>
        <strain evidence="7">Sp2 HRB7682 ss15</strain>
    </source>
</reference>
<name>A0A9W9DTX8_9AGAR</name>
<dbReference type="Pfam" id="PF01753">
    <property type="entry name" value="zf-MYND"/>
    <property type="match status" value="1"/>
</dbReference>
<feature type="compositionally biased region" description="Basic and acidic residues" evidence="5">
    <location>
        <begin position="716"/>
        <end position="728"/>
    </location>
</feature>
<accession>A0A9W9DTX8</accession>
<keyword evidence="2 4" id="KW-0863">Zinc-finger</keyword>
<proteinExistence type="predicted"/>
<evidence type="ECO:0000313" key="7">
    <source>
        <dbReference type="EMBL" id="KAJ4484245.1"/>
    </source>
</evidence>
<evidence type="ECO:0000256" key="1">
    <source>
        <dbReference type="ARBA" id="ARBA00022723"/>
    </source>
</evidence>
<dbReference type="PROSITE" id="PS50865">
    <property type="entry name" value="ZF_MYND_2"/>
    <property type="match status" value="1"/>
</dbReference>
<dbReference type="SUPFAM" id="SSF144232">
    <property type="entry name" value="HIT/MYND zinc finger-like"/>
    <property type="match status" value="1"/>
</dbReference>
<dbReference type="AlphaFoldDB" id="A0A9W9DTX8"/>
<evidence type="ECO:0000259" key="6">
    <source>
        <dbReference type="PROSITE" id="PS50865"/>
    </source>
</evidence>
<dbReference type="Proteomes" id="UP001150238">
    <property type="component" value="Unassembled WGS sequence"/>
</dbReference>
<sequence>MANKDPMQNTALKFIQCITSPPPVIDASRPLAPEVVEALDALHSMTRKLTEISSFQTRLRLVDPNWSSIWMWLKALLQPLDAFHDPQSRISALTFDTWSRCILQVFSFMNSILIPRRTPVAEIHLFVTKLAESPESLPIFGKIWVFSFALRWPLPVHQATTQFLVVFSQIINGSHSGDAFRVAVCDACPTLTGSRILSTWSTAILDFPRWPVSSDSDCRSLMGNQALMLAATAMFIQPLPAIQEVDVLLTHMRKLWNRCLDVSPFSRDNGFGMNLLLSLEYIARFFLHFVSGGSKWMVKALDCGLLYLLAKTSAWLVLTFRRSTHSIYIVFEDIMHQLLLNVIYMPVVRRVRRNMFKVRGRDLEDYLGFGRFRELWSNLESEVYGVDACFYRTICFEKSLETVCSNESCPRKSLPGERSKLCGACRVTAYCSKSCQKRDWQAGHRISCPKICKKQSILNLEQQPMCLSGLDKFQLLFRVLIQAKSCCTEIRQHIHTQELTSSRIVIEFDLTVYPWKWIVLNQSSSARLGFLLGDFPKEQDTVIGLISPSTDIHSDYTAHPVCRATLLDPTHHLEYKWLGSQRPTLQDFANSEEDEEANDKFKTKPWSACEKCLARRLFRMNASFTPQARLRIIRASGYVLLGYYSHRFNVIASSTRGFLHATETGGPFHSQGKDFTFDSLKRKPSPTSGIGKEFRGRRVLEPPAQIQVIIAPKSSNHADDSHLRDHDPSFQGARELQW</sequence>
<keyword evidence="3" id="KW-0862">Zinc</keyword>
<evidence type="ECO:0000313" key="8">
    <source>
        <dbReference type="Proteomes" id="UP001150238"/>
    </source>
</evidence>
<feature type="domain" description="MYND-type" evidence="6">
    <location>
        <begin position="406"/>
        <end position="448"/>
    </location>
</feature>
<protein>
    <recommendedName>
        <fullName evidence="6">MYND-type domain-containing protein</fullName>
    </recommendedName>
</protein>
<organism evidence="7 8">
    <name type="scientific">Lentinula lateritia</name>
    <dbReference type="NCBI Taxonomy" id="40482"/>
    <lineage>
        <taxon>Eukaryota</taxon>
        <taxon>Fungi</taxon>
        <taxon>Dikarya</taxon>
        <taxon>Basidiomycota</taxon>
        <taxon>Agaricomycotina</taxon>
        <taxon>Agaricomycetes</taxon>
        <taxon>Agaricomycetidae</taxon>
        <taxon>Agaricales</taxon>
        <taxon>Marasmiineae</taxon>
        <taxon>Omphalotaceae</taxon>
        <taxon>Lentinula</taxon>
    </lineage>
</organism>
<dbReference type="GO" id="GO:0008270">
    <property type="term" value="F:zinc ion binding"/>
    <property type="evidence" value="ECO:0007669"/>
    <property type="project" value="UniProtKB-KW"/>
</dbReference>
<gene>
    <name evidence="7" type="ORF">C8J55DRAFT_488182</name>
</gene>
<evidence type="ECO:0000256" key="5">
    <source>
        <dbReference type="SAM" id="MobiDB-lite"/>
    </source>
</evidence>
<dbReference type="EMBL" id="JANVFS010000012">
    <property type="protein sequence ID" value="KAJ4484245.1"/>
    <property type="molecule type" value="Genomic_DNA"/>
</dbReference>
<dbReference type="Gene3D" id="6.10.140.2220">
    <property type="match status" value="1"/>
</dbReference>
<keyword evidence="1" id="KW-0479">Metal-binding</keyword>
<evidence type="ECO:0000256" key="4">
    <source>
        <dbReference type="PROSITE-ProRule" id="PRU00134"/>
    </source>
</evidence>